<evidence type="ECO:0000256" key="9">
    <source>
        <dbReference type="ARBA" id="ARBA00048670"/>
    </source>
</evidence>
<dbReference type="CDD" id="cd07035">
    <property type="entry name" value="TPP_PYR_POX_like"/>
    <property type="match status" value="1"/>
</dbReference>
<comment type="similarity">
    <text evidence="3 10">Belongs to the TPP enzyme family.</text>
</comment>
<reference evidence="15 16" key="1">
    <citation type="submission" date="2024-10" db="EMBL/GenBank/DDBJ databases">
        <title>The Natural Products Discovery Center: Release of the First 8490 Sequenced Strains for Exploring Actinobacteria Biosynthetic Diversity.</title>
        <authorList>
            <person name="Kalkreuter E."/>
            <person name="Kautsar S.A."/>
            <person name="Yang D."/>
            <person name="Bader C.D."/>
            <person name="Teijaro C.N."/>
            <person name="Fluegel L."/>
            <person name="Davis C.M."/>
            <person name="Simpson J.R."/>
            <person name="Lauterbach L."/>
            <person name="Steele A.D."/>
            <person name="Gui C."/>
            <person name="Meng S."/>
            <person name="Li G."/>
            <person name="Viehrig K."/>
            <person name="Ye F."/>
            <person name="Su P."/>
            <person name="Kiefer A.F."/>
            <person name="Nichols A."/>
            <person name="Cepeda A.J."/>
            <person name="Yan W."/>
            <person name="Fan B."/>
            <person name="Jiang Y."/>
            <person name="Adhikari A."/>
            <person name="Zheng C.-J."/>
            <person name="Schuster L."/>
            <person name="Cowan T.M."/>
            <person name="Smanski M.J."/>
            <person name="Chevrette M.G."/>
            <person name="De Carvalho L.P.S."/>
            <person name="Shen B."/>
        </authorList>
    </citation>
    <scope>NUCLEOTIDE SEQUENCE [LARGE SCALE GENOMIC DNA]</scope>
    <source>
        <strain evidence="15 16">NPDC002593</strain>
    </source>
</reference>
<evidence type="ECO:0000256" key="11">
    <source>
        <dbReference type="SAM" id="Phobius"/>
    </source>
</evidence>
<keyword evidence="6" id="KW-0274">FAD</keyword>
<name>A0ABW6SDY4_9NOCA</name>
<dbReference type="InterPro" id="IPR045229">
    <property type="entry name" value="TPP_enz"/>
</dbReference>
<dbReference type="PANTHER" id="PTHR18968">
    <property type="entry name" value="THIAMINE PYROPHOSPHATE ENZYMES"/>
    <property type="match status" value="1"/>
</dbReference>
<dbReference type="NCBIfam" id="NF005485">
    <property type="entry name" value="PRK07092.1"/>
    <property type="match status" value="1"/>
</dbReference>
<dbReference type="Proteomes" id="UP001601992">
    <property type="component" value="Unassembled WGS sequence"/>
</dbReference>
<evidence type="ECO:0000256" key="8">
    <source>
        <dbReference type="ARBA" id="ARBA00023304"/>
    </source>
</evidence>
<keyword evidence="15" id="KW-0456">Lyase</keyword>
<evidence type="ECO:0000256" key="10">
    <source>
        <dbReference type="RuleBase" id="RU362132"/>
    </source>
</evidence>
<evidence type="ECO:0000256" key="6">
    <source>
        <dbReference type="ARBA" id="ARBA00022827"/>
    </source>
</evidence>
<evidence type="ECO:0000313" key="16">
    <source>
        <dbReference type="Proteomes" id="UP001601992"/>
    </source>
</evidence>
<dbReference type="Gene3D" id="3.40.50.970">
    <property type="match status" value="2"/>
</dbReference>
<dbReference type="InterPro" id="IPR011766">
    <property type="entry name" value="TPP_enzyme_TPP-bd"/>
</dbReference>
<dbReference type="InterPro" id="IPR012000">
    <property type="entry name" value="Thiamin_PyroP_enz_cen_dom"/>
</dbReference>
<evidence type="ECO:0000256" key="5">
    <source>
        <dbReference type="ARBA" id="ARBA00022630"/>
    </source>
</evidence>
<accession>A0ABW6SDY4</accession>
<keyword evidence="5" id="KW-0285">Flavoprotein</keyword>
<keyword evidence="11" id="KW-1133">Transmembrane helix</keyword>
<dbReference type="Pfam" id="PF02775">
    <property type="entry name" value="TPP_enzyme_C"/>
    <property type="match status" value="1"/>
</dbReference>
<dbReference type="SUPFAM" id="SSF52518">
    <property type="entry name" value="Thiamin diphosphate-binding fold (THDP-binding)"/>
    <property type="match status" value="2"/>
</dbReference>
<keyword evidence="16" id="KW-1185">Reference proteome</keyword>
<evidence type="ECO:0000259" key="13">
    <source>
        <dbReference type="Pfam" id="PF02775"/>
    </source>
</evidence>
<evidence type="ECO:0000256" key="3">
    <source>
        <dbReference type="ARBA" id="ARBA00007812"/>
    </source>
</evidence>
<evidence type="ECO:0000256" key="7">
    <source>
        <dbReference type="ARBA" id="ARBA00023052"/>
    </source>
</evidence>
<keyword evidence="8" id="KW-0028">Amino-acid biosynthesis</keyword>
<feature type="domain" description="Thiamine pyrophosphate enzyme TPP-binding" evidence="13">
    <location>
        <begin position="386"/>
        <end position="523"/>
    </location>
</feature>
<dbReference type="RefSeq" id="WP_387406549.1">
    <property type="nucleotide sequence ID" value="NZ_JBIAQY010000021.1"/>
</dbReference>
<sequence>MPTVHQATWELLRALGVRKVFGNPGSTEMPFLADFPEDIDYVLGLHEGAVVGMADVYAQLTGEPTLVNLHTAVGLGNAMGAIVNAASGHSPLVVTAGQQVRATLTMEPLLANPDPTTLPKPAVKWAFEPPRPQDVPAALARAFRYAALPPTGPVFVSLPMDDFDQPAEAGMTELLAARRVTGRSVPAPVELNALANRLTAARNPVLVVGAGLDAAPGGFEAGAALAETQNLPVWLAPNTSRVGFPTDHVHFRGSLPAGIEWLSESLAGHDLILVAGAPVFQYYPYAPGNYLPPGTELIAIMDDPDAAARAPLGDALVADPALALRGLLELLPQTNRPAPAPLTPLQIPPAVDTLTACQVYDKLGPLFPHHGILVTESMNGAPAMWDRMKVRRSGSFFFCAAGGLGFAIPGAVGAQLAQPKRPVLAISGDGSAQYGIQGIYTAANRQLPVTFLVLINREYGILKGFGDYLTTTGVPGLDLDYLDYEAVAKGYGIPAVRTGRPDELAVAVKQAFTTAKGPHMIIVDVAPGVPLGG</sequence>
<feature type="domain" description="Thiamine pyrophosphate enzyme central" evidence="12">
    <location>
        <begin position="192"/>
        <end position="327"/>
    </location>
</feature>
<evidence type="ECO:0000256" key="4">
    <source>
        <dbReference type="ARBA" id="ARBA00013145"/>
    </source>
</evidence>
<dbReference type="InterPro" id="IPR029035">
    <property type="entry name" value="DHS-like_NAD/FAD-binding_dom"/>
</dbReference>
<proteinExistence type="inferred from homology"/>
<feature type="transmembrane region" description="Helical" evidence="11">
    <location>
        <begin position="396"/>
        <end position="417"/>
    </location>
</feature>
<keyword evidence="8" id="KW-0100">Branched-chain amino acid biosynthesis</keyword>
<protein>
    <recommendedName>
        <fullName evidence="4">acetolactate synthase</fullName>
        <ecNumber evidence="4">2.2.1.6</ecNumber>
    </recommendedName>
</protein>
<dbReference type="CDD" id="cd02002">
    <property type="entry name" value="TPP_BFDC"/>
    <property type="match status" value="1"/>
</dbReference>
<dbReference type="PROSITE" id="PS00187">
    <property type="entry name" value="TPP_ENZYMES"/>
    <property type="match status" value="1"/>
</dbReference>
<evidence type="ECO:0000259" key="14">
    <source>
        <dbReference type="Pfam" id="PF02776"/>
    </source>
</evidence>
<comment type="pathway">
    <text evidence="1">Amino-acid biosynthesis; L-isoleucine biosynthesis; L-isoleucine from 2-oxobutanoate: step 1/4.</text>
</comment>
<evidence type="ECO:0000259" key="12">
    <source>
        <dbReference type="Pfam" id="PF00205"/>
    </source>
</evidence>
<feature type="domain" description="Thiamine pyrophosphate enzyme N-terminal TPP-binding" evidence="14">
    <location>
        <begin position="3"/>
        <end position="102"/>
    </location>
</feature>
<keyword evidence="7 10" id="KW-0786">Thiamine pyrophosphate</keyword>
<dbReference type="EMBL" id="JBIAQY010000021">
    <property type="protein sequence ID" value="MFF3573773.1"/>
    <property type="molecule type" value="Genomic_DNA"/>
</dbReference>
<dbReference type="Pfam" id="PF00205">
    <property type="entry name" value="TPP_enzyme_M"/>
    <property type="match status" value="1"/>
</dbReference>
<gene>
    <name evidence="15" type="primary">mdlC</name>
    <name evidence="15" type="ORF">ACFYXQ_39060</name>
</gene>
<dbReference type="EC" id="2.2.1.6" evidence="4"/>
<keyword evidence="11" id="KW-0812">Transmembrane</keyword>
<dbReference type="InterPro" id="IPR029061">
    <property type="entry name" value="THDP-binding"/>
</dbReference>
<keyword evidence="11" id="KW-0472">Membrane</keyword>
<evidence type="ECO:0000313" key="15">
    <source>
        <dbReference type="EMBL" id="MFF3573773.1"/>
    </source>
</evidence>
<evidence type="ECO:0000256" key="2">
    <source>
        <dbReference type="ARBA" id="ARBA00005025"/>
    </source>
</evidence>
<dbReference type="GO" id="GO:0050695">
    <property type="term" value="F:benzoylformate decarboxylase activity"/>
    <property type="evidence" value="ECO:0007669"/>
    <property type="project" value="UniProtKB-EC"/>
</dbReference>
<comment type="catalytic activity">
    <reaction evidence="9">
        <text>2 pyruvate + H(+) = (2S)-2-acetolactate + CO2</text>
        <dbReference type="Rhea" id="RHEA:25249"/>
        <dbReference type="ChEBI" id="CHEBI:15361"/>
        <dbReference type="ChEBI" id="CHEBI:15378"/>
        <dbReference type="ChEBI" id="CHEBI:16526"/>
        <dbReference type="ChEBI" id="CHEBI:58476"/>
        <dbReference type="EC" id="2.2.1.6"/>
    </reaction>
</comment>
<dbReference type="InterPro" id="IPR012001">
    <property type="entry name" value="Thiamin_PyroP_enz_TPP-bd_dom"/>
</dbReference>
<dbReference type="PANTHER" id="PTHR18968:SF133">
    <property type="entry name" value="BENZOYLFORMATE DECARBOXYLASE"/>
    <property type="match status" value="1"/>
</dbReference>
<dbReference type="SUPFAM" id="SSF52467">
    <property type="entry name" value="DHS-like NAD/FAD-binding domain"/>
    <property type="match status" value="1"/>
</dbReference>
<organism evidence="15 16">
    <name type="scientific">Nocardia jiangxiensis</name>
    <dbReference type="NCBI Taxonomy" id="282685"/>
    <lineage>
        <taxon>Bacteria</taxon>
        <taxon>Bacillati</taxon>
        <taxon>Actinomycetota</taxon>
        <taxon>Actinomycetes</taxon>
        <taxon>Mycobacteriales</taxon>
        <taxon>Nocardiaceae</taxon>
        <taxon>Nocardia</taxon>
    </lineage>
</organism>
<dbReference type="Pfam" id="PF02776">
    <property type="entry name" value="TPP_enzyme_N"/>
    <property type="match status" value="1"/>
</dbReference>
<comment type="caution">
    <text evidence="15">The sequence shown here is derived from an EMBL/GenBank/DDBJ whole genome shotgun (WGS) entry which is preliminary data.</text>
</comment>
<dbReference type="Gene3D" id="3.40.50.1220">
    <property type="entry name" value="TPP-binding domain"/>
    <property type="match status" value="1"/>
</dbReference>
<dbReference type="InterPro" id="IPR000399">
    <property type="entry name" value="TPP-bd_CS"/>
</dbReference>
<evidence type="ECO:0000256" key="1">
    <source>
        <dbReference type="ARBA" id="ARBA00004974"/>
    </source>
</evidence>
<comment type="pathway">
    <text evidence="2">Amino-acid biosynthesis; L-valine biosynthesis; L-valine from pyruvate: step 1/4.</text>
</comment>